<dbReference type="GO" id="GO:0000166">
    <property type="term" value="F:nucleotide binding"/>
    <property type="evidence" value="ECO:0007669"/>
    <property type="project" value="UniProtKB-KW"/>
</dbReference>
<keyword evidence="4 5" id="KW-0694">RNA-binding</keyword>
<dbReference type="Pfam" id="PF12627">
    <property type="entry name" value="PolyA_pol_RNAbd"/>
    <property type="match status" value="1"/>
</dbReference>
<dbReference type="AlphaFoldDB" id="A0AAF0JBX3"/>
<dbReference type="Gene3D" id="1.10.3090.10">
    <property type="entry name" value="cca-adding enzyme, domain 2"/>
    <property type="match status" value="1"/>
</dbReference>
<evidence type="ECO:0000256" key="1">
    <source>
        <dbReference type="ARBA" id="ARBA00007265"/>
    </source>
</evidence>
<dbReference type="CDD" id="cd05398">
    <property type="entry name" value="NT_ClassII-CCAase"/>
    <property type="match status" value="1"/>
</dbReference>
<comment type="similarity">
    <text evidence="1 5">Belongs to the tRNA nucleotidyltransferase/poly(A) polymerase family.</text>
</comment>
<evidence type="ECO:0000256" key="2">
    <source>
        <dbReference type="ARBA" id="ARBA00022679"/>
    </source>
</evidence>
<proteinExistence type="inferred from homology"/>
<dbReference type="GO" id="GO:0001680">
    <property type="term" value="P:tRNA 3'-terminal CCA addition"/>
    <property type="evidence" value="ECO:0007669"/>
    <property type="project" value="TreeGrafter"/>
</dbReference>
<protein>
    <submittedName>
        <fullName evidence="8">CCA tRNA nucleotidyltransferase</fullName>
        <ecNumber evidence="8">2.7.7.72</ecNumber>
    </submittedName>
</protein>
<dbReference type="Proteomes" id="UP001219933">
    <property type="component" value="Chromosome 3"/>
</dbReference>
<evidence type="ECO:0000256" key="5">
    <source>
        <dbReference type="RuleBase" id="RU003953"/>
    </source>
</evidence>
<gene>
    <name evidence="8" type="primary">CCA1</name>
    <name evidence="8" type="ORF">MCUN1_002592</name>
</gene>
<dbReference type="SUPFAM" id="SSF81891">
    <property type="entry name" value="Poly A polymerase C-terminal region-like"/>
    <property type="match status" value="1"/>
</dbReference>
<keyword evidence="8" id="KW-0548">Nucleotidyltransferase</keyword>
<dbReference type="GO" id="GO:0003723">
    <property type="term" value="F:RNA binding"/>
    <property type="evidence" value="ECO:0007669"/>
    <property type="project" value="UniProtKB-KW"/>
</dbReference>
<dbReference type="InterPro" id="IPR002646">
    <property type="entry name" value="PolA_pol_head_dom"/>
</dbReference>
<dbReference type="PANTHER" id="PTHR13734:SF5">
    <property type="entry name" value="CCA TRNA NUCLEOTIDYLTRANSFERASE, MITOCHONDRIAL"/>
    <property type="match status" value="1"/>
</dbReference>
<sequence>MSTRIQLSPVESTICSLLDHTCRWIGATDPAIELDGAVRRFSELRHATESEIACEARIAGGWVRDKLLHKASHDLDVSLSSVTGHVFALLLREYLYSDAYRNSPLAQQVAEHMPDSSAESMSGIGRIAANPEQSKNLETATARVFGVDLDFVNLRKEAYEGDSRIPTMSFGTPKEDAERRDITINSLFYNVHTREIEDWTQFGLDDLAKGIVRTPLEPAETFSDDPLRILRCIRFASRFGYRIHDDIVACLTGGDDRDRLRADLSRKVSRERFGIEIDKMIQGPDPLHALQLISELGLYDIVFLPPPPSDEQLITSDGVHVPPSLDESAALAAGRIFNEIVRDDTYLPSDWREALQTNHDEVRRYLWFAIALIPLRKMHIKVNKTLTWAGAITISNGLKLGTKNTRKPVNSYYDAANLLSRPLLDRFRGELSLAATIGLLVRSPDITQPSQYVSLAGVLLFSMLLDLVPYADKLSAAGSVFDEYTAFWRFAQEHKLEQHALEKPVVDGKRIVAVLQCEPILIRAVQPFVYAWQIDNAAVPADQQREECEKWLASEWEAGRIVPPEERSTDTKRRRGN</sequence>
<keyword evidence="3" id="KW-0547">Nucleotide-binding</keyword>
<name>A0AAF0JBX3_9BASI</name>
<dbReference type="EMBL" id="CP119879">
    <property type="protein sequence ID" value="WFD35731.1"/>
    <property type="molecule type" value="Genomic_DNA"/>
</dbReference>
<feature type="domain" description="tRNA nucleotidyltransferase/poly(A) polymerase RNA and SrmB- binding" evidence="7">
    <location>
        <begin position="264"/>
        <end position="303"/>
    </location>
</feature>
<keyword evidence="9" id="KW-1185">Reference proteome</keyword>
<reference evidence="8" key="1">
    <citation type="submission" date="2023-03" db="EMBL/GenBank/DDBJ databases">
        <title>Mating type loci evolution in Malassezia.</title>
        <authorList>
            <person name="Coelho M.A."/>
        </authorList>
    </citation>
    <scope>NUCLEOTIDE SEQUENCE</scope>
    <source>
        <strain evidence="8">CBS 11721</strain>
    </source>
</reference>
<dbReference type="Gene3D" id="3.30.460.10">
    <property type="entry name" value="Beta Polymerase, domain 2"/>
    <property type="match status" value="1"/>
</dbReference>
<evidence type="ECO:0000259" key="6">
    <source>
        <dbReference type="Pfam" id="PF01743"/>
    </source>
</evidence>
<keyword evidence="2 5" id="KW-0808">Transferase</keyword>
<dbReference type="GO" id="GO:0052927">
    <property type="term" value="F:CC tRNA cytidylyltransferase activity"/>
    <property type="evidence" value="ECO:0007669"/>
    <property type="project" value="TreeGrafter"/>
</dbReference>
<dbReference type="InterPro" id="IPR043519">
    <property type="entry name" value="NT_sf"/>
</dbReference>
<evidence type="ECO:0000259" key="7">
    <source>
        <dbReference type="Pfam" id="PF12627"/>
    </source>
</evidence>
<dbReference type="InterPro" id="IPR032828">
    <property type="entry name" value="PolyA_RNA-bd"/>
</dbReference>
<dbReference type="GO" id="GO:0052929">
    <property type="term" value="F:ATP:3'-cytidine-cytidine-tRNA adenylyltransferase activity"/>
    <property type="evidence" value="ECO:0007669"/>
    <property type="project" value="TreeGrafter"/>
</dbReference>
<evidence type="ECO:0000313" key="9">
    <source>
        <dbReference type="Proteomes" id="UP001219933"/>
    </source>
</evidence>
<accession>A0AAF0JBX3</accession>
<dbReference type="Pfam" id="PF01743">
    <property type="entry name" value="PolyA_pol"/>
    <property type="match status" value="1"/>
</dbReference>
<organism evidence="8 9">
    <name type="scientific">Malassezia cuniculi</name>
    <dbReference type="NCBI Taxonomy" id="948313"/>
    <lineage>
        <taxon>Eukaryota</taxon>
        <taxon>Fungi</taxon>
        <taxon>Dikarya</taxon>
        <taxon>Basidiomycota</taxon>
        <taxon>Ustilaginomycotina</taxon>
        <taxon>Malasseziomycetes</taxon>
        <taxon>Malasseziales</taxon>
        <taxon>Malasseziaceae</taxon>
        <taxon>Malassezia</taxon>
    </lineage>
</organism>
<dbReference type="PANTHER" id="PTHR13734">
    <property type="entry name" value="TRNA-NUCLEOTIDYLTRANSFERASE"/>
    <property type="match status" value="1"/>
</dbReference>
<dbReference type="SUPFAM" id="SSF81301">
    <property type="entry name" value="Nucleotidyltransferase"/>
    <property type="match status" value="1"/>
</dbReference>
<dbReference type="GO" id="GO:0004810">
    <property type="term" value="F:CCA tRNA nucleotidyltransferase activity"/>
    <property type="evidence" value="ECO:0007669"/>
    <property type="project" value="UniProtKB-EC"/>
</dbReference>
<dbReference type="EC" id="2.7.7.72" evidence="8"/>
<feature type="domain" description="Poly A polymerase head" evidence="6">
    <location>
        <begin position="56"/>
        <end position="213"/>
    </location>
</feature>
<evidence type="ECO:0000256" key="3">
    <source>
        <dbReference type="ARBA" id="ARBA00022741"/>
    </source>
</evidence>
<evidence type="ECO:0000313" key="8">
    <source>
        <dbReference type="EMBL" id="WFD35731.1"/>
    </source>
</evidence>
<evidence type="ECO:0000256" key="4">
    <source>
        <dbReference type="ARBA" id="ARBA00022884"/>
    </source>
</evidence>